<dbReference type="AlphaFoldDB" id="C5BY17"/>
<keyword evidence="1 3" id="KW-0808">Transferase</keyword>
<feature type="domain" description="N-acetyltransferase" evidence="2">
    <location>
        <begin position="1"/>
        <end position="157"/>
    </location>
</feature>
<evidence type="ECO:0000313" key="3">
    <source>
        <dbReference type="EMBL" id="ACQ78911.1"/>
    </source>
</evidence>
<dbReference type="EMBL" id="CP001618">
    <property type="protein sequence ID" value="ACQ78911.1"/>
    <property type="molecule type" value="Genomic_DNA"/>
</dbReference>
<dbReference type="SUPFAM" id="SSF55729">
    <property type="entry name" value="Acyl-CoA N-acyltransferases (Nat)"/>
    <property type="match status" value="1"/>
</dbReference>
<evidence type="ECO:0000259" key="2">
    <source>
        <dbReference type="PROSITE" id="PS51186"/>
    </source>
</evidence>
<evidence type="ECO:0000256" key="1">
    <source>
        <dbReference type="ARBA" id="ARBA00022679"/>
    </source>
</evidence>
<sequence length="157" mass="16978">MEIRDRRDGDADALVRILADVHARDGYPVRRSNVRREWLWDPAFLGAWVAVVDGDVVGHIAVDPRLDAPGVPPGTLGVSRLFVAWSAHGRGVGAALLDRVRAFAGSRALGLEVTDDSVAARALYERLGWRLVGTASASWTDAAGRHPELTYFLAPDA</sequence>
<accession>C5BY17</accession>
<protein>
    <submittedName>
        <fullName evidence="3">GCN5-related protein N-acetyltransferase</fullName>
    </submittedName>
</protein>
<keyword evidence="4" id="KW-1185">Reference proteome</keyword>
<reference evidence="3 4" key="1">
    <citation type="journal article" date="2009" name="Stand. Genomic Sci.">
        <title>Complete genome sequence of Beutenbergia cavernae type strain (HKI 0122).</title>
        <authorList>
            <person name="Land M."/>
            <person name="Pukall R."/>
            <person name="Abt B."/>
            <person name="Goker M."/>
            <person name="Rohde M."/>
            <person name="Glavina Del Rio T."/>
            <person name="Tice H."/>
            <person name="Copeland A."/>
            <person name="Cheng J.F."/>
            <person name="Lucas S."/>
            <person name="Chen F."/>
            <person name="Nolan M."/>
            <person name="Bruce D."/>
            <person name="Goodwin L."/>
            <person name="Pitluck S."/>
            <person name="Ivanova N."/>
            <person name="Mavromatis K."/>
            <person name="Ovchinnikova G."/>
            <person name="Pati A."/>
            <person name="Chen A."/>
            <person name="Palaniappan K."/>
            <person name="Hauser L."/>
            <person name="Chang Y.J."/>
            <person name="Jefferies C.C."/>
            <person name="Saunders E."/>
            <person name="Brettin T."/>
            <person name="Detter J.C."/>
            <person name="Han C."/>
            <person name="Chain P."/>
            <person name="Bristow J."/>
            <person name="Eisen J.A."/>
            <person name="Markowitz V."/>
            <person name="Hugenholtz P."/>
            <person name="Kyrpides N.C."/>
            <person name="Klenk H.P."/>
            <person name="Lapidus A."/>
        </authorList>
    </citation>
    <scope>NUCLEOTIDE SEQUENCE [LARGE SCALE GENOMIC DNA]</scope>
    <source>
        <strain evidence="4">ATCC BAA-8 / DSM 12333 / NBRC 16432</strain>
    </source>
</reference>
<dbReference type="PROSITE" id="PS51186">
    <property type="entry name" value="GNAT"/>
    <property type="match status" value="1"/>
</dbReference>
<evidence type="ECO:0000313" key="4">
    <source>
        <dbReference type="Proteomes" id="UP000007962"/>
    </source>
</evidence>
<dbReference type="eggNOG" id="COG0456">
    <property type="taxonomic scope" value="Bacteria"/>
</dbReference>
<proteinExistence type="predicted"/>
<dbReference type="HOGENOM" id="CLU_123909_1_0_11"/>
<name>C5BY17_BEUC1</name>
<dbReference type="InterPro" id="IPR050769">
    <property type="entry name" value="NAT_camello-type"/>
</dbReference>
<dbReference type="STRING" id="471853.Bcav_0649"/>
<gene>
    <name evidence="3" type="ordered locus">Bcav_0649</name>
</gene>
<organism evidence="3 4">
    <name type="scientific">Beutenbergia cavernae (strain ATCC BAA-8 / DSM 12333 / CCUG 43141 / JCM 11478 / NBRC 16432 / NCIMB 13614 / HKI 0122)</name>
    <dbReference type="NCBI Taxonomy" id="471853"/>
    <lineage>
        <taxon>Bacteria</taxon>
        <taxon>Bacillati</taxon>
        <taxon>Actinomycetota</taxon>
        <taxon>Actinomycetes</taxon>
        <taxon>Micrococcales</taxon>
        <taxon>Beutenbergiaceae</taxon>
        <taxon>Beutenbergia</taxon>
    </lineage>
</organism>
<dbReference type="RefSeq" id="WP_012725691.1">
    <property type="nucleotide sequence ID" value="NC_012669.1"/>
</dbReference>
<dbReference type="Pfam" id="PF00583">
    <property type="entry name" value="Acetyltransf_1"/>
    <property type="match status" value="1"/>
</dbReference>
<dbReference type="GO" id="GO:0008080">
    <property type="term" value="F:N-acetyltransferase activity"/>
    <property type="evidence" value="ECO:0007669"/>
    <property type="project" value="InterPro"/>
</dbReference>
<dbReference type="OrthoDB" id="9799092at2"/>
<dbReference type="InterPro" id="IPR000182">
    <property type="entry name" value="GNAT_dom"/>
</dbReference>
<dbReference type="PANTHER" id="PTHR13947">
    <property type="entry name" value="GNAT FAMILY N-ACETYLTRANSFERASE"/>
    <property type="match status" value="1"/>
</dbReference>
<dbReference type="InterPro" id="IPR016181">
    <property type="entry name" value="Acyl_CoA_acyltransferase"/>
</dbReference>
<dbReference type="Gene3D" id="3.40.630.30">
    <property type="match status" value="1"/>
</dbReference>
<dbReference type="KEGG" id="bcv:Bcav_0649"/>
<dbReference type="Proteomes" id="UP000007962">
    <property type="component" value="Chromosome"/>
</dbReference>
<dbReference type="PANTHER" id="PTHR13947:SF37">
    <property type="entry name" value="LD18367P"/>
    <property type="match status" value="1"/>
</dbReference>